<accession>A0A420HB94</accession>
<sequence length="110" mass="12832">MIYGLFRESGQLHIQRNMLHRHWFIECPEPGHYFPDDNTSVIMDPKMRNNAIDKRRAIKKATHGGRRRGVRQADRILSTFECECLDYTQTSTNQDQIIVTPNAQGESSKR</sequence>
<name>A0A420HB94_9PEZI</name>
<keyword evidence="2" id="KW-1185">Reference proteome</keyword>
<evidence type="ECO:0000313" key="2">
    <source>
        <dbReference type="Proteomes" id="UP000286134"/>
    </source>
</evidence>
<proteinExistence type="predicted"/>
<gene>
    <name evidence="1" type="ORF">OnM2_095048</name>
</gene>
<dbReference type="OrthoDB" id="10623116at2759"/>
<reference evidence="1 2" key="1">
    <citation type="journal article" date="2018" name="BMC Genomics">
        <title>Comparative genome analyses reveal sequence features reflecting distinct modes of host-adaptation between dicot and monocot powdery mildew.</title>
        <authorList>
            <person name="Wu Y."/>
            <person name="Ma X."/>
            <person name="Pan Z."/>
            <person name="Kale S.D."/>
            <person name="Song Y."/>
            <person name="King H."/>
            <person name="Zhang Q."/>
            <person name="Presley C."/>
            <person name="Deng X."/>
            <person name="Wei C.I."/>
            <person name="Xiao S."/>
        </authorList>
    </citation>
    <scope>NUCLEOTIDE SEQUENCE [LARGE SCALE GENOMIC DNA]</scope>
    <source>
        <strain evidence="1">UMSG2</strain>
    </source>
</reference>
<dbReference type="EMBL" id="MCFK01009559">
    <property type="protein sequence ID" value="RKF54702.1"/>
    <property type="molecule type" value="Genomic_DNA"/>
</dbReference>
<comment type="caution">
    <text evidence="1">The sequence shown here is derived from an EMBL/GenBank/DDBJ whole genome shotgun (WGS) entry which is preliminary data.</text>
</comment>
<protein>
    <submittedName>
        <fullName evidence="1">Uncharacterized protein</fullName>
    </submittedName>
</protein>
<dbReference type="AlphaFoldDB" id="A0A420HB94"/>
<dbReference type="Proteomes" id="UP000286134">
    <property type="component" value="Unassembled WGS sequence"/>
</dbReference>
<organism evidence="1 2">
    <name type="scientific">Erysiphe neolycopersici</name>
    <dbReference type="NCBI Taxonomy" id="212602"/>
    <lineage>
        <taxon>Eukaryota</taxon>
        <taxon>Fungi</taxon>
        <taxon>Dikarya</taxon>
        <taxon>Ascomycota</taxon>
        <taxon>Pezizomycotina</taxon>
        <taxon>Leotiomycetes</taxon>
        <taxon>Erysiphales</taxon>
        <taxon>Erysiphaceae</taxon>
        <taxon>Erysiphe</taxon>
    </lineage>
</organism>
<evidence type="ECO:0000313" key="1">
    <source>
        <dbReference type="EMBL" id="RKF54702.1"/>
    </source>
</evidence>